<dbReference type="OrthoDB" id="4315401at2"/>
<dbReference type="AlphaFoldDB" id="A0A495JH61"/>
<comment type="caution">
    <text evidence="2">The sequence shown here is derived from an EMBL/GenBank/DDBJ whole genome shotgun (WGS) entry which is preliminary data.</text>
</comment>
<sequence length="139" mass="14782">MTQPPLLDLLTERETAARAAAERLREQIASLSDQLTTAETELAELAITRKTLLSLTGHTDTTAPADATVASPAYQQILAVFHTATSPMRAKDICHALGTGVTAKDTEGLRAKLKRLVARQILTEPEAGLFTLAPPPPSA</sequence>
<gene>
    <name evidence="2" type="ORF">BDK92_2649</name>
</gene>
<feature type="coiled-coil region" evidence="1">
    <location>
        <begin position="7"/>
        <end position="48"/>
    </location>
</feature>
<dbReference type="RefSeq" id="WP_121156969.1">
    <property type="nucleotide sequence ID" value="NZ_RBKT01000001.1"/>
</dbReference>
<reference evidence="2 3" key="1">
    <citation type="submission" date="2018-10" db="EMBL/GenBank/DDBJ databases">
        <title>Sequencing the genomes of 1000 actinobacteria strains.</title>
        <authorList>
            <person name="Klenk H.-P."/>
        </authorList>
    </citation>
    <scope>NUCLEOTIDE SEQUENCE [LARGE SCALE GENOMIC DNA]</scope>
    <source>
        <strain evidence="2 3">DSM 45175</strain>
    </source>
</reference>
<protein>
    <submittedName>
        <fullName evidence="2">Uncharacterized protein</fullName>
    </submittedName>
</protein>
<evidence type="ECO:0000313" key="2">
    <source>
        <dbReference type="EMBL" id="RKR88336.1"/>
    </source>
</evidence>
<dbReference type="Proteomes" id="UP000277671">
    <property type="component" value="Unassembled WGS sequence"/>
</dbReference>
<evidence type="ECO:0000313" key="3">
    <source>
        <dbReference type="Proteomes" id="UP000277671"/>
    </source>
</evidence>
<keyword evidence="3" id="KW-1185">Reference proteome</keyword>
<accession>A0A495JH61</accession>
<dbReference type="EMBL" id="RBKT01000001">
    <property type="protein sequence ID" value="RKR88336.1"/>
    <property type="molecule type" value="Genomic_DNA"/>
</dbReference>
<name>A0A495JH61_9ACTN</name>
<keyword evidence="1" id="KW-0175">Coiled coil</keyword>
<proteinExistence type="predicted"/>
<organism evidence="2 3">
    <name type="scientific">Micromonospora pisi</name>
    <dbReference type="NCBI Taxonomy" id="589240"/>
    <lineage>
        <taxon>Bacteria</taxon>
        <taxon>Bacillati</taxon>
        <taxon>Actinomycetota</taxon>
        <taxon>Actinomycetes</taxon>
        <taxon>Micromonosporales</taxon>
        <taxon>Micromonosporaceae</taxon>
        <taxon>Micromonospora</taxon>
    </lineage>
</organism>
<evidence type="ECO:0000256" key="1">
    <source>
        <dbReference type="SAM" id="Coils"/>
    </source>
</evidence>